<reference evidence="16 17" key="1">
    <citation type="submission" date="2017-08" db="EMBL/GenBank/DDBJ databases">
        <title>Complete genome sequence of Gluconacetobacter saccharivorans CV1 isolated from Fermented Vinegar.</title>
        <authorList>
            <person name="Kim S.-Y."/>
        </authorList>
    </citation>
    <scope>NUCLEOTIDE SEQUENCE [LARGE SCALE GENOMIC DNA]</scope>
    <source>
        <strain evidence="16 17">CV1</strain>
    </source>
</reference>
<dbReference type="FunFam" id="1.10.340.30:FF:000002">
    <property type="entry name" value="Adenine DNA glycosylase"/>
    <property type="match status" value="1"/>
</dbReference>
<dbReference type="Gene3D" id="1.10.1670.10">
    <property type="entry name" value="Helix-hairpin-Helix base-excision DNA repair enzymes (C-terminal)"/>
    <property type="match status" value="1"/>
</dbReference>
<keyword evidence="10 14" id="KW-0408">Iron</keyword>
<comment type="similarity">
    <text evidence="3 14">Belongs to the Nth/MutY family.</text>
</comment>
<dbReference type="PROSITE" id="PS01155">
    <property type="entry name" value="ENDONUCLEASE_III_2"/>
    <property type="match status" value="1"/>
</dbReference>
<dbReference type="PANTHER" id="PTHR42944:SF1">
    <property type="entry name" value="ADENINE DNA GLYCOSYLASE"/>
    <property type="match status" value="1"/>
</dbReference>
<dbReference type="Pfam" id="PF14815">
    <property type="entry name" value="NUDIX_4"/>
    <property type="match status" value="1"/>
</dbReference>
<evidence type="ECO:0000256" key="3">
    <source>
        <dbReference type="ARBA" id="ARBA00008343"/>
    </source>
</evidence>
<dbReference type="GO" id="GO:0035485">
    <property type="term" value="F:adenine/guanine mispair binding"/>
    <property type="evidence" value="ECO:0007669"/>
    <property type="project" value="TreeGrafter"/>
</dbReference>
<dbReference type="Pfam" id="PF00730">
    <property type="entry name" value="HhH-GPD"/>
    <property type="match status" value="1"/>
</dbReference>
<evidence type="ECO:0000256" key="11">
    <source>
        <dbReference type="ARBA" id="ARBA00023014"/>
    </source>
</evidence>
<dbReference type="GO" id="GO:0032357">
    <property type="term" value="F:oxidized purine DNA binding"/>
    <property type="evidence" value="ECO:0007669"/>
    <property type="project" value="TreeGrafter"/>
</dbReference>
<dbReference type="GO" id="GO:0034039">
    <property type="term" value="F:8-oxo-7,8-dihydroguanine DNA N-glycosylase activity"/>
    <property type="evidence" value="ECO:0007669"/>
    <property type="project" value="TreeGrafter"/>
</dbReference>
<dbReference type="SMART" id="SM00478">
    <property type="entry name" value="ENDO3c"/>
    <property type="match status" value="1"/>
</dbReference>
<evidence type="ECO:0000256" key="13">
    <source>
        <dbReference type="ARBA" id="ARBA00023295"/>
    </source>
</evidence>
<keyword evidence="6" id="KW-0004">4Fe-4S</keyword>
<keyword evidence="17" id="KW-1185">Reference proteome</keyword>
<comment type="cofactor">
    <cofactor evidence="14">
        <name>[4Fe-4S] cluster</name>
        <dbReference type="ChEBI" id="CHEBI:49883"/>
    </cofactor>
    <text evidence="14">Binds 1 [4Fe-4S] cluster.</text>
</comment>
<dbReference type="SUPFAM" id="SSF48150">
    <property type="entry name" value="DNA-glycosylase"/>
    <property type="match status" value="1"/>
</dbReference>
<feature type="domain" description="HhH-GPD" evidence="15">
    <location>
        <begin position="95"/>
        <end position="247"/>
    </location>
</feature>
<keyword evidence="11" id="KW-0411">Iron-sulfur</keyword>
<dbReference type="CDD" id="cd00056">
    <property type="entry name" value="ENDO3c"/>
    <property type="match status" value="1"/>
</dbReference>
<dbReference type="GO" id="GO:0006298">
    <property type="term" value="P:mismatch repair"/>
    <property type="evidence" value="ECO:0007669"/>
    <property type="project" value="TreeGrafter"/>
</dbReference>
<dbReference type="GO" id="GO:0006284">
    <property type="term" value="P:base-excision repair"/>
    <property type="evidence" value="ECO:0007669"/>
    <property type="project" value="UniProtKB-UniRule"/>
</dbReference>
<evidence type="ECO:0000256" key="2">
    <source>
        <dbReference type="ARBA" id="ARBA00002933"/>
    </source>
</evidence>
<dbReference type="InterPro" id="IPR004036">
    <property type="entry name" value="Endonuclease-III-like_CS2"/>
</dbReference>
<dbReference type="EMBL" id="CP023036">
    <property type="protein sequence ID" value="AXY21827.1"/>
    <property type="molecule type" value="Genomic_DNA"/>
</dbReference>
<dbReference type="InterPro" id="IPR044298">
    <property type="entry name" value="MIG/MutY"/>
</dbReference>
<evidence type="ECO:0000256" key="4">
    <source>
        <dbReference type="ARBA" id="ARBA00012045"/>
    </source>
</evidence>
<dbReference type="InterPro" id="IPR011257">
    <property type="entry name" value="DNA_glycosylase"/>
</dbReference>
<gene>
    <name evidence="16" type="primary">yfhQ</name>
    <name evidence="16" type="ORF">CD178_01030</name>
</gene>
<keyword evidence="7" id="KW-0479">Metal-binding</keyword>
<sequence>MTCTAAGDCLRKTGLLIWGRRAAMLRVRNDRGGGSVGVVAFFRLLSGGGFVINGSVLPSAADLLRWYDRHRRTLPWRALPGQSADPYRVWLSEIMLQQTTVTAVIPYFERFVDAFPDVNALARAPQDQVMTMWAGLGYYARARNLHACARAVAARGGMFPDTVAGLLELPGIGAYTAAAIAAIAFGRPVVPVDGNVERVTARLFALTDPLPGARKAIARQAMTLNADAPAQGRPSDFAQALFDLGAGICTPRAPACALCPWRDACAGNRQGIAATLPRRAAKVARPVRYGVHFCMMDAAGGMLLVRRPEKGLLGGMMGLPGPVWRDTPWTEGEAMQHAPDAPRLRAKWHGTGQVKHVFTHFTLLVDVYAAQISAFPNSIAGQGGEVNYAGEEAVALPSLMRKCVALARASHVFD</sequence>
<dbReference type="SUPFAM" id="SSF55811">
    <property type="entry name" value="Nudix"/>
    <property type="match status" value="1"/>
</dbReference>
<dbReference type="EC" id="3.2.2.31" evidence="4 14"/>
<keyword evidence="12" id="KW-0234">DNA repair</keyword>
<dbReference type="InterPro" id="IPR023170">
    <property type="entry name" value="HhH_base_excis_C"/>
</dbReference>
<evidence type="ECO:0000256" key="7">
    <source>
        <dbReference type="ARBA" id="ARBA00022723"/>
    </source>
</evidence>
<proteinExistence type="inferred from homology"/>
<organism evidence="16 17">
    <name type="scientific">Komagataeibacter saccharivorans</name>
    <dbReference type="NCBI Taxonomy" id="265959"/>
    <lineage>
        <taxon>Bacteria</taxon>
        <taxon>Pseudomonadati</taxon>
        <taxon>Pseudomonadota</taxon>
        <taxon>Alphaproteobacteria</taxon>
        <taxon>Acetobacterales</taxon>
        <taxon>Acetobacteraceae</taxon>
        <taxon>Komagataeibacter</taxon>
    </lineage>
</organism>
<dbReference type="InterPro" id="IPR029119">
    <property type="entry name" value="MutY_C"/>
</dbReference>
<evidence type="ECO:0000256" key="6">
    <source>
        <dbReference type="ARBA" id="ARBA00022485"/>
    </source>
</evidence>
<comment type="function">
    <text evidence="2">Adenine glycosylase active on G-A mispairs. MutY also corrects error-prone DNA synthesis past GO lesions which are due to the oxidatively damaged form of guanine: 7,8-dihydro-8-oxoguanine (8-oxo-dGTP).</text>
</comment>
<evidence type="ECO:0000259" key="15">
    <source>
        <dbReference type="SMART" id="SM00478"/>
    </source>
</evidence>
<dbReference type="Proteomes" id="UP000264120">
    <property type="component" value="Chromosome"/>
</dbReference>
<evidence type="ECO:0000256" key="5">
    <source>
        <dbReference type="ARBA" id="ARBA00022023"/>
    </source>
</evidence>
<evidence type="ECO:0000256" key="10">
    <source>
        <dbReference type="ARBA" id="ARBA00023004"/>
    </source>
</evidence>
<evidence type="ECO:0000256" key="12">
    <source>
        <dbReference type="ARBA" id="ARBA00023204"/>
    </source>
</evidence>
<evidence type="ECO:0000256" key="1">
    <source>
        <dbReference type="ARBA" id="ARBA00000843"/>
    </source>
</evidence>
<evidence type="ECO:0000256" key="8">
    <source>
        <dbReference type="ARBA" id="ARBA00022763"/>
    </source>
</evidence>
<evidence type="ECO:0000313" key="16">
    <source>
        <dbReference type="EMBL" id="AXY21827.1"/>
    </source>
</evidence>
<dbReference type="Gene3D" id="3.90.79.10">
    <property type="entry name" value="Nucleoside Triphosphate Pyrophosphohydrolase"/>
    <property type="match status" value="1"/>
</dbReference>
<dbReference type="InterPro" id="IPR015797">
    <property type="entry name" value="NUDIX_hydrolase-like_dom_sf"/>
</dbReference>
<keyword evidence="9 16" id="KW-0378">Hydrolase</keyword>
<name>A0A347WAD4_9PROT</name>
<dbReference type="KEGG" id="ksc:CD178_01030"/>
<dbReference type="AlphaFoldDB" id="A0A347WAD4"/>
<dbReference type="GO" id="GO:0000701">
    <property type="term" value="F:purine-specific mismatch base pair DNA N-glycosylase activity"/>
    <property type="evidence" value="ECO:0007669"/>
    <property type="project" value="UniProtKB-EC"/>
</dbReference>
<evidence type="ECO:0000313" key="17">
    <source>
        <dbReference type="Proteomes" id="UP000264120"/>
    </source>
</evidence>
<protein>
    <recommendedName>
        <fullName evidence="5 14">Adenine DNA glycosylase</fullName>
        <ecNumber evidence="4 14">3.2.2.31</ecNumber>
    </recommendedName>
</protein>
<comment type="catalytic activity">
    <reaction evidence="1 14">
        <text>Hydrolyzes free adenine bases from 7,8-dihydro-8-oxoguanine:adenine mismatched double-stranded DNA, leaving an apurinic site.</text>
        <dbReference type="EC" id="3.2.2.31"/>
    </reaction>
</comment>
<dbReference type="InterPro" id="IPR003265">
    <property type="entry name" value="HhH-GPD_domain"/>
</dbReference>
<dbReference type="GO" id="GO:0046872">
    <property type="term" value="F:metal ion binding"/>
    <property type="evidence" value="ECO:0007669"/>
    <property type="project" value="UniProtKB-UniRule"/>
</dbReference>
<dbReference type="Gene3D" id="1.10.340.30">
    <property type="entry name" value="Hypothetical protein, domain 2"/>
    <property type="match status" value="1"/>
</dbReference>
<evidence type="ECO:0000256" key="14">
    <source>
        <dbReference type="RuleBase" id="RU365096"/>
    </source>
</evidence>
<accession>A0A347WAD4</accession>
<dbReference type="CDD" id="cd03431">
    <property type="entry name" value="NUDIX_DNA_Glycosylase_C-MutY"/>
    <property type="match status" value="1"/>
</dbReference>
<keyword evidence="8 14" id="KW-0227">DNA damage</keyword>
<dbReference type="PANTHER" id="PTHR42944">
    <property type="entry name" value="ADENINE DNA GLYCOSYLASE"/>
    <property type="match status" value="1"/>
</dbReference>
<dbReference type="GO" id="GO:0051539">
    <property type="term" value="F:4 iron, 4 sulfur cluster binding"/>
    <property type="evidence" value="ECO:0007669"/>
    <property type="project" value="UniProtKB-UniRule"/>
</dbReference>
<keyword evidence="13 14" id="KW-0326">Glycosidase</keyword>
<evidence type="ECO:0000256" key="9">
    <source>
        <dbReference type="ARBA" id="ARBA00022801"/>
    </source>
</evidence>